<accession>A0ABU5ZN95</accession>
<dbReference type="Proteomes" id="UP001310386">
    <property type="component" value="Unassembled WGS sequence"/>
</dbReference>
<proteinExistence type="predicted"/>
<feature type="transmembrane region" description="Helical" evidence="1">
    <location>
        <begin position="14"/>
        <end position="35"/>
    </location>
</feature>
<evidence type="ECO:0000256" key="1">
    <source>
        <dbReference type="SAM" id="Phobius"/>
    </source>
</evidence>
<name>A0ABU5ZN95_9BACL</name>
<sequence length="144" mass="16677">MLAIKRFIRDKKGVSEAIGFLATILLLMLVILNIWPPVKYVLQELVIENVNRVTLMEMEEEGGFTTDIKNKAIERLTNFGFDESKIEVTSTTPKPIQWGNEINLTIRYVNDYKQYSFSNFALSQSQEDKTIEVTRSSVSREYFK</sequence>
<dbReference type="RefSeq" id="WP_371756109.1">
    <property type="nucleotide sequence ID" value="NZ_JAYJLD010000064.1"/>
</dbReference>
<keyword evidence="3" id="KW-1185">Reference proteome</keyword>
<evidence type="ECO:0000313" key="2">
    <source>
        <dbReference type="EMBL" id="MEB3103984.1"/>
    </source>
</evidence>
<evidence type="ECO:0000313" key="3">
    <source>
        <dbReference type="Proteomes" id="UP001310386"/>
    </source>
</evidence>
<gene>
    <name evidence="2" type="ORF">VF724_20435</name>
</gene>
<keyword evidence="1" id="KW-0472">Membrane</keyword>
<dbReference type="EMBL" id="JAYJLD010000064">
    <property type="protein sequence ID" value="MEB3103984.1"/>
    <property type="molecule type" value="Genomic_DNA"/>
</dbReference>
<keyword evidence="1" id="KW-1133">Transmembrane helix</keyword>
<protein>
    <submittedName>
        <fullName evidence="2">DUF4320 family protein</fullName>
    </submittedName>
</protein>
<comment type="caution">
    <text evidence="2">The sequence shown here is derived from an EMBL/GenBank/DDBJ whole genome shotgun (WGS) entry which is preliminary data.</text>
</comment>
<reference evidence="2" key="1">
    <citation type="submission" date="2023-12" db="EMBL/GenBank/DDBJ databases">
        <title>Fervidustalea candida gen. nov., sp. nov., a novel member of the family Paenibacillaceae isolated from a geothermal area.</title>
        <authorList>
            <person name="Li W.-J."/>
            <person name="Jiao J.-Y."/>
            <person name="Chen Y."/>
        </authorList>
    </citation>
    <scope>NUCLEOTIDE SEQUENCE</scope>
    <source>
        <strain evidence="2">SYSU GA230002</strain>
    </source>
</reference>
<organism evidence="2 3">
    <name type="scientific">Ferviditalea candida</name>
    <dbReference type="NCBI Taxonomy" id="3108399"/>
    <lineage>
        <taxon>Bacteria</taxon>
        <taxon>Bacillati</taxon>
        <taxon>Bacillota</taxon>
        <taxon>Bacilli</taxon>
        <taxon>Bacillales</taxon>
        <taxon>Paenibacillaceae</taxon>
        <taxon>Ferviditalea</taxon>
    </lineage>
</organism>
<keyword evidence="1" id="KW-0812">Transmembrane</keyword>